<keyword evidence="5" id="KW-0408">Iron</keyword>
<name>A0A081BXF2_VECG1</name>
<keyword evidence="9" id="KW-1185">Reference proteome</keyword>
<evidence type="ECO:0000313" key="8">
    <source>
        <dbReference type="EMBL" id="GAK57007.1"/>
    </source>
</evidence>
<dbReference type="HOGENOM" id="CLU_009273_1_1_0"/>
<dbReference type="InterPro" id="IPR058240">
    <property type="entry name" value="rSAM_sf"/>
</dbReference>
<protein>
    <submittedName>
        <fullName evidence="8">Radical SAM domain protein, putative</fullName>
    </submittedName>
</protein>
<dbReference type="GO" id="GO:0003824">
    <property type="term" value="F:catalytic activity"/>
    <property type="evidence" value="ECO:0007669"/>
    <property type="project" value="InterPro"/>
</dbReference>
<dbReference type="InterPro" id="IPR050377">
    <property type="entry name" value="Radical_SAM_PqqE_MftC-like"/>
</dbReference>
<evidence type="ECO:0000256" key="5">
    <source>
        <dbReference type="ARBA" id="ARBA00023004"/>
    </source>
</evidence>
<keyword evidence="4" id="KW-0479">Metal-binding</keyword>
<dbReference type="GO" id="GO:0051539">
    <property type="term" value="F:4 iron, 4 sulfur cluster binding"/>
    <property type="evidence" value="ECO:0007669"/>
    <property type="project" value="UniProtKB-KW"/>
</dbReference>
<dbReference type="SFLD" id="SFLDS00029">
    <property type="entry name" value="Radical_SAM"/>
    <property type="match status" value="1"/>
</dbReference>
<keyword evidence="6" id="KW-0411">Iron-sulfur</keyword>
<dbReference type="AlphaFoldDB" id="A0A081BXF2"/>
<evidence type="ECO:0000256" key="2">
    <source>
        <dbReference type="ARBA" id="ARBA00022485"/>
    </source>
</evidence>
<keyword evidence="3" id="KW-0949">S-adenosyl-L-methionine</keyword>
<evidence type="ECO:0000256" key="3">
    <source>
        <dbReference type="ARBA" id="ARBA00022691"/>
    </source>
</evidence>
<dbReference type="InterPro" id="IPR013785">
    <property type="entry name" value="Aldolase_TIM"/>
</dbReference>
<dbReference type="PANTHER" id="PTHR11228">
    <property type="entry name" value="RADICAL SAM DOMAIN PROTEIN"/>
    <property type="match status" value="1"/>
</dbReference>
<dbReference type="EMBL" id="DF820465">
    <property type="protein sequence ID" value="GAK57007.1"/>
    <property type="molecule type" value="Genomic_DNA"/>
</dbReference>
<dbReference type="SMART" id="SM00729">
    <property type="entry name" value="Elp3"/>
    <property type="match status" value="1"/>
</dbReference>
<dbReference type="PANTHER" id="PTHR11228:SF7">
    <property type="entry name" value="PQQA PEPTIDE CYCLASE"/>
    <property type="match status" value="1"/>
</dbReference>
<evidence type="ECO:0000259" key="7">
    <source>
        <dbReference type="PROSITE" id="PS51918"/>
    </source>
</evidence>
<dbReference type="InterPro" id="IPR017200">
    <property type="entry name" value="PqqE-like"/>
</dbReference>
<reference evidence="8" key="1">
    <citation type="journal article" date="2015" name="PeerJ">
        <title>First genomic representation of candidate bacterial phylum KSB3 points to enhanced environmental sensing as a trigger of wastewater bulking.</title>
        <authorList>
            <person name="Sekiguchi Y."/>
            <person name="Ohashi A."/>
            <person name="Parks D.H."/>
            <person name="Yamauchi T."/>
            <person name="Tyson G.W."/>
            <person name="Hugenholtz P."/>
        </authorList>
    </citation>
    <scope>NUCLEOTIDE SEQUENCE [LARGE SCALE GENOMIC DNA]</scope>
</reference>
<dbReference type="InterPro" id="IPR023885">
    <property type="entry name" value="4Fe4S-binding_SPASM_dom"/>
</dbReference>
<evidence type="ECO:0000256" key="4">
    <source>
        <dbReference type="ARBA" id="ARBA00022723"/>
    </source>
</evidence>
<sequence length="354" mass="40864">MIEYITALSQVIRKPLVMRHTPIHIQLEPTTFCNLNCKMCGRSKYFSSSQHLGLEQFSRILKQIQPKKITLSGVGEPFMNPDLPEMVRLAKAQGCSVNTTTNCTLLTPELCDRIVQSGLDLVKISLDSATSETYRTIRGEDRFEQVLDGVRTLTAAKKRLGRSKPFIRFNYVMSKDNYHEIGQTVELAHTLGVDAIYFQPLELVGIEERYDLLVGDLRYEDFEREVAQALHLSRTLRLNTNLHRIAAMLPTYWKKYQMDTRREDGRICILPWFSAYVTVEGFIRPCCSFSQTMNADMGNIFETDMPDIWNGEKYQQFRKLIRNGKRPYPICQNCVPQTLRDIMRLSDILPGFLK</sequence>
<feature type="domain" description="Radical SAM core" evidence="7">
    <location>
        <begin position="19"/>
        <end position="237"/>
    </location>
</feature>
<dbReference type="Pfam" id="PF04055">
    <property type="entry name" value="Radical_SAM"/>
    <property type="match status" value="1"/>
</dbReference>
<dbReference type="Proteomes" id="UP000030661">
    <property type="component" value="Unassembled WGS sequence"/>
</dbReference>
<keyword evidence="2" id="KW-0004">4Fe-4S</keyword>
<dbReference type="PIRSF" id="PIRSF037420">
    <property type="entry name" value="PQQ_syn_pqqE"/>
    <property type="match status" value="1"/>
</dbReference>
<accession>A0A081BXF2</accession>
<gene>
    <name evidence="8" type="ORF">U27_03971</name>
</gene>
<dbReference type="InterPro" id="IPR034391">
    <property type="entry name" value="AdoMet-like_SPASM_containing"/>
</dbReference>
<evidence type="ECO:0000256" key="6">
    <source>
        <dbReference type="ARBA" id="ARBA00023014"/>
    </source>
</evidence>
<dbReference type="InterPro" id="IPR007197">
    <property type="entry name" value="rSAM"/>
</dbReference>
<dbReference type="SUPFAM" id="SSF102114">
    <property type="entry name" value="Radical SAM enzymes"/>
    <property type="match status" value="1"/>
</dbReference>
<dbReference type="CDD" id="cd01335">
    <property type="entry name" value="Radical_SAM"/>
    <property type="match status" value="1"/>
</dbReference>
<dbReference type="STRING" id="1499967.U27_03971"/>
<dbReference type="eggNOG" id="COG0535">
    <property type="taxonomic scope" value="Bacteria"/>
</dbReference>
<dbReference type="InterPro" id="IPR006638">
    <property type="entry name" value="Elp3/MiaA/NifB-like_rSAM"/>
</dbReference>
<proteinExistence type="predicted"/>
<dbReference type="Pfam" id="PF13186">
    <property type="entry name" value="SPASM"/>
    <property type="match status" value="1"/>
</dbReference>
<organism evidence="8">
    <name type="scientific">Vecturithrix granuli</name>
    <dbReference type="NCBI Taxonomy" id="1499967"/>
    <lineage>
        <taxon>Bacteria</taxon>
        <taxon>Candidatus Moduliflexota</taxon>
        <taxon>Candidatus Vecturitrichia</taxon>
        <taxon>Candidatus Vecturitrichales</taxon>
        <taxon>Candidatus Vecturitrichaceae</taxon>
        <taxon>Candidatus Vecturithrix</taxon>
    </lineage>
</organism>
<dbReference type="CDD" id="cd21109">
    <property type="entry name" value="SPASM"/>
    <property type="match status" value="1"/>
</dbReference>
<dbReference type="Gene3D" id="3.20.20.70">
    <property type="entry name" value="Aldolase class I"/>
    <property type="match status" value="1"/>
</dbReference>
<comment type="cofactor">
    <cofactor evidence="1">
        <name>[4Fe-4S] cluster</name>
        <dbReference type="ChEBI" id="CHEBI:49883"/>
    </cofactor>
</comment>
<evidence type="ECO:0000313" key="9">
    <source>
        <dbReference type="Proteomes" id="UP000030661"/>
    </source>
</evidence>
<dbReference type="PROSITE" id="PS51918">
    <property type="entry name" value="RADICAL_SAM"/>
    <property type="match status" value="1"/>
</dbReference>
<dbReference type="GO" id="GO:0046872">
    <property type="term" value="F:metal ion binding"/>
    <property type="evidence" value="ECO:0007669"/>
    <property type="project" value="UniProtKB-KW"/>
</dbReference>
<evidence type="ECO:0000256" key="1">
    <source>
        <dbReference type="ARBA" id="ARBA00001966"/>
    </source>
</evidence>
<dbReference type="SFLD" id="SFLDG01067">
    <property type="entry name" value="SPASM/twitch_domain_containing"/>
    <property type="match status" value="1"/>
</dbReference>
<dbReference type="SFLD" id="SFLDG01387">
    <property type="entry name" value="BtrN-like_SPASM_domain_contain"/>
    <property type="match status" value="1"/>
</dbReference>